<dbReference type="InterPro" id="IPR013096">
    <property type="entry name" value="Cupin_2"/>
</dbReference>
<sequence>MTSLSAGIAVCPSKGSLALHRHAQAEIYYILSGTGEVEIEGKRQKVAKDMAVWIPGDAEHGVFCDEGEELRWLYVFPEGKFEDVVYRFRAEAHQNSRAADSKL</sequence>
<evidence type="ECO:0000313" key="4">
    <source>
        <dbReference type="Proteomes" id="UP001521116"/>
    </source>
</evidence>
<dbReference type="Gene3D" id="2.60.120.10">
    <property type="entry name" value="Jelly Rolls"/>
    <property type="match status" value="1"/>
</dbReference>
<dbReference type="PANTHER" id="PTHR35848:SF6">
    <property type="entry name" value="CUPIN TYPE-2 DOMAIN-CONTAINING PROTEIN"/>
    <property type="match status" value="1"/>
</dbReference>
<comment type="caution">
    <text evidence="3">The sequence shown here is derived from an EMBL/GenBank/DDBJ whole genome shotgun (WGS) entry which is preliminary data.</text>
</comment>
<evidence type="ECO:0000259" key="2">
    <source>
        <dbReference type="Pfam" id="PF07883"/>
    </source>
</evidence>
<feature type="domain" description="Cupin type-2" evidence="2">
    <location>
        <begin position="15"/>
        <end position="76"/>
    </location>
</feature>
<protein>
    <recommendedName>
        <fullName evidence="2">Cupin type-2 domain-containing protein</fullName>
    </recommendedName>
</protein>
<evidence type="ECO:0000313" key="3">
    <source>
        <dbReference type="EMBL" id="KAL1628548.1"/>
    </source>
</evidence>
<dbReference type="InterPro" id="IPR011051">
    <property type="entry name" value="RmlC_Cupin_sf"/>
</dbReference>
<keyword evidence="1" id="KW-0479">Metal-binding</keyword>
<dbReference type="Proteomes" id="UP001521116">
    <property type="component" value="Unassembled WGS sequence"/>
</dbReference>
<dbReference type="SUPFAM" id="SSF51182">
    <property type="entry name" value="RmlC-like cupins"/>
    <property type="match status" value="1"/>
</dbReference>
<keyword evidence="4" id="KW-1185">Reference proteome</keyword>
<dbReference type="InterPro" id="IPR051610">
    <property type="entry name" value="GPI/OXD"/>
</dbReference>
<dbReference type="InterPro" id="IPR014710">
    <property type="entry name" value="RmlC-like_jellyroll"/>
</dbReference>
<dbReference type="PANTHER" id="PTHR35848">
    <property type="entry name" value="OXALATE-BINDING PROTEIN"/>
    <property type="match status" value="1"/>
</dbReference>
<accession>A0ABR3SSG7</accession>
<name>A0ABR3SSG7_9PEZI</name>
<organism evidence="3 4">
    <name type="scientific">Neofusicoccum ribis</name>
    <dbReference type="NCBI Taxonomy" id="45134"/>
    <lineage>
        <taxon>Eukaryota</taxon>
        <taxon>Fungi</taxon>
        <taxon>Dikarya</taxon>
        <taxon>Ascomycota</taxon>
        <taxon>Pezizomycotina</taxon>
        <taxon>Dothideomycetes</taxon>
        <taxon>Dothideomycetes incertae sedis</taxon>
        <taxon>Botryosphaeriales</taxon>
        <taxon>Botryosphaeriaceae</taxon>
        <taxon>Neofusicoccum</taxon>
    </lineage>
</organism>
<dbReference type="Pfam" id="PF07883">
    <property type="entry name" value="Cupin_2"/>
    <property type="match status" value="1"/>
</dbReference>
<evidence type="ECO:0000256" key="1">
    <source>
        <dbReference type="ARBA" id="ARBA00022723"/>
    </source>
</evidence>
<proteinExistence type="predicted"/>
<gene>
    <name evidence="3" type="ORF">SLS56_005780</name>
</gene>
<reference evidence="3 4" key="1">
    <citation type="submission" date="2024-02" db="EMBL/GenBank/DDBJ databases">
        <title>De novo assembly and annotation of 12 fungi associated with fruit tree decline syndrome in Ontario, Canada.</title>
        <authorList>
            <person name="Sulman M."/>
            <person name="Ellouze W."/>
            <person name="Ilyukhin E."/>
        </authorList>
    </citation>
    <scope>NUCLEOTIDE SEQUENCE [LARGE SCALE GENOMIC DNA]</scope>
    <source>
        <strain evidence="3 4">M1-105</strain>
    </source>
</reference>
<dbReference type="EMBL" id="JAJVDC020000061">
    <property type="protein sequence ID" value="KAL1628548.1"/>
    <property type="molecule type" value="Genomic_DNA"/>
</dbReference>